<dbReference type="PANTHER" id="PTHR37301">
    <property type="entry name" value="DNA-BINDING PROTEIN-RELATED"/>
    <property type="match status" value="1"/>
</dbReference>
<evidence type="ECO:0000313" key="2">
    <source>
        <dbReference type="EMBL" id="MBC8560319.1"/>
    </source>
</evidence>
<gene>
    <name evidence="2" type="ORF">H8710_09605</name>
</gene>
<reference evidence="2" key="1">
    <citation type="submission" date="2020-08" db="EMBL/GenBank/DDBJ databases">
        <title>Genome public.</title>
        <authorList>
            <person name="Liu C."/>
            <person name="Sun Q."/>
        </authorList>
    </citation>
    <scope>NUCLEOTIDE SEQUENCE</scope>
    <source>
        <strain evidence="2">NSJ-33</strain>
    </source>
</reference>
<dbReference type="Pfam" id="PF13443">
    <property type="entry name" value="HTH_26"/>
    <property type="match status" value="1"/>
</dbReference>
<dbReference type="PANTHER" id="PTHR37301:SF1">
    <property type="entry name" value="DNA-BINDING PROTEIN"/>
    <property type="match status" value="1"/>
</dbReference>
<dbReference type="Proteomes" id="UP000610760">
    <property type="component" value="Unassembled WGS sequence"/>
</dbReference>
<evidence type="ECO:0000313" key="3">
    <source>
        <dbReference type="Proteomes" id="UP000610760"/>
    </source>
</evidence>
<dbReference type="InterPro" id="IPR010982">
    <property type="entry name" value="Lambda_DNA-bd_dom_sf"/>
</dbReference>
<dbReference type="EMBL" id="JACRSV010000002">
    <property type="protein sequence ID" value="MBC8560319.1"/>
    <property type="molecule type" value="Genomic_DNA"/>
</dbReference>
<protein>
    <submittedName>
        <fullName evidence="2">Helix-turn-helix domain-containing protein</fullName>
    </submittedName>
</protein>
<comment type="caution">
    <text evidence="2">The sequence shown here is derived from an EMBL/GenBank/DDBJ whole genome shotgun (WGS) entry which is preliminary data.</text>
</comment>
<dbReference type="InterPro" id="IPR001387">
    <property type="entry name" value="Cro/C1-type_HTH"/>
</dbReference>
<dbReference type="SUPFAM" id="SSF47413">
    <property type="entry name" value="lambda repressor-like DNA-binding domains"/>
    <property type="match status" value="1"/>
</dbReference>
<accession>A0A926E557</accession>
<sequence length="72" mass="8515">MSFSYKPLWKMLIDLDMSKKEFADAVDISMSTIKRMAKNEYVSLKIIDEICDKLECTPEDVIYYIPNKKEEK</sequence>
<dbReference type="AlphaFoldDB" id="A0A926E557"/>
<feature type="domain" description="HTH cro/C1-type" evidence="1">
    <location>
        <begin position="8"/>
        <end position="61"/>
    </location>
</feature>
<dbReference type="PROSITE" id="PS50943">
    <property type="entry name" value="HTH_CROC1"/>
    <property type="match status" value="1"/>
</dbReference>
<keyword evidence="3" id="KW-1185">Reference proteome</keyword>
<dbReference type="CDD" id="cd00093">
    <property type="entry name" value="HTH_XRE"/>
    <property type="match status" value="1"/>
</dbReference>
<proteinExistence type="predicted"/>
<dbReference type="GO" id="GO:0003677">
    <property type="term" value="F:DNA binding"/>
    <property type="evidence" value="ECO:0007669"/>
    <property type="project" value="InterPro"/>
</dbReference>
<evidence type="ECO:0000259" key="1">
    <source>
        <dbReference type="PROSITE" id="PS50943"/>
    </source>
</evidence>
<name>A0A926E557_9FIRM</name>
<dbReference type="Gene3D" id="1.10.260.40">
    <property type="entry name" value="lambda repressor-like DNA-binding domains"/>
    <property type="match status" value="1"/>
</dbReference>
<organism evidence="2 3">
    <name type="scientific">Fumia xinanensis</name>
    <dbReference type="NCBI Taxonomy" id="2763659"/>
    <lineage>
        <taxon>Bacteria</taxon>
        <taxon>Bacillati</taxon>
        <taxon>Bacillota</taxon>
        <taxon>Clostridia</taxon>
        <taxon>Eubacteriales</taxon>
        <taxon>Oscillospiraceae</taxon>
        <taxon>Fumia</taxon>
    </lineage>
</organism>